<organism evidence="1 2">
    <name type="scientific">Marasmiellus scandens</name>
    <dbReference type="NCBI Taxonomy" id="2682957"/>
    <lineage>
        <taxon>Eukaryota</taxon>
        <taxon>Fungi</taxon>
        <taxon>Dikarya</taxon>
        <taxon>Basidiomycota</taxon>
        <taxon>Agaricomycotina</taxon>
        <taxon>Agaricomycetes</taxon>
        <taxon>Agaricomycetidae</taxon>
        <taxon>Agaricales</taxon>
        <taxon>Marasmiineae</taxon>
        <taxon>Omphalotaceae</taxon>
        <taxon>Marasmiellus</taxon>
    </lineage>
</organism>
<protein>
    <submittedName>
        <fullName evidence="1">Uncharacterized protein</fullName>
    </submittedName>
</protein>
<proteinExistence type="predicted"/>
<sequence>MEFMVKIADGGHSLVNVSLEYKNLCSPDDSTLIRVKVICKIFGNRRISAISIHITIPEDEVIEIHPKERVDPETVISEVAVREREITEYGLKSLGVNLPAGLGVEVGVGATKGKDREVAQKGTMYSRKIITGNIIQKDTVCWGFTEAVTAWGGNGLTGEQGEMWFILKGKPDKFEYNCRITHIKGQKERTKQTMSRSWFQRMF</sequence>
<name>A0ABR1J0V8_9AGAR</name>
<dbReference type="Proteomes" id="UP001498398">
    <property type="component" value="Unassembled WGS sequence"/>
</dbReference>
<evidence type="ECO:0000313" key="1">
    <source>
        <dbReference type="EMBL" id="KAK7444745.1"/>
    </source>
</evidence>
<dbReference type="EMBL" id="JBANRG010000049">
    <property type="protein sequence ID" value="KAK7444745.1"/>
    <property type="molecule type" value="Genomic_DNA"/>
</dbReference>
<gene>
    <name evidence="1" type="ORF">VKT23_015062</name>
</gene>
<reference evidence="1 2" key="1">
    <citation type="submission" date="2024-01" db="EMBL/GenBank/DDBJ databases">
        <title>A draft genome for the cacao thread blight pathogen Marasmiellus scandens.</title>
        <authorList>
            <person name="Baruah I.K."/>
            <person name="Leung J."/>
            <person name="Bukari Y."/>
            <person name="Amoako-Attah I."/>
            <person name="Meinhardt L.W."/>
            <person name="Bailey B.A."/>
            <person name="Cohen S.P."/>
        </authorList>
    </citation>
    <scope>NUCLEOTIDE SEQUENCE [LARGE SCALE GENOMIC DNA]</scope>
    <source>
        <strain evidence="1 2">GH-19</strain>
    </source>
</reference>
<keyword evidence="2" id="KW-1185">Reference proteome</keyword>
<evidence type="ECO:0000313" key="2">
    <source>
        <dbReference type="Proteomes" id="UP001498398"/>
    </source>
</evidence>
<accession>A0ABR1J0V8</accession>
<comment type="caution">
    <text evidence="1">The sequence shown here is derived from an EMBL/GenBank/DDBJ whole genome shotgun (WGS) entry which is preliminary data.</text>
</comment>